<evidence type="ECO:0000313" key="4">
    <source>
        <dbReference type="Proteomes" id="UP000203826"/>
    </source>
</evidence>
<evidence type="ECO:0000259" key="2">
    <source>
        <dbReference type="PROSITE" id="PS51698"/>
    </source>
</evidence>
<feature type="domain" description="U-box" evidence="2">
    <location>
        <begin position="266"/>
        <end position="338"/>
    </location>
</feature>
<dbReference type="GO" id="GO:0016567">
    <property type="term" value="P:protein ubiquitination"/>
    <property type="evidence" value="ECO:0007669"/>
    <property type="project" value="InterPro"/>
</dbReference>
<gene>
    <name evidence="3" type="ORF">ceV_008</name>
</gene>
<reference evidence="3 4" key="1">
    <citation type="journal article" date="2015" name="Genome Announc.">
        <title>The 474-Kilobase-Pair Complete Genome Sequence of CeV-01B, a Virus Infecting Haptolina (Chrysochromulina) ericina (Prymnesiophyceae).</title>
        <authorList>
            <person name="Gallot-Lavallee L."/>
            <person name="Pagarete A."/>
            <person name="Legendre M."/>
            <person name="Santini S."/>
            <person name="Sandaa R.A."/>
            <person name="Himmelbauer H."/>
            <person name="Ogata H."/>
            <person name="Bratbak G."/>
            <person name="Claverie J.M."/>
        </authorList>
    </citation>
    <scope>NUCLEOTIDE SEQUENCE [LARGE SCALE GENOMIC DNA]</scope>
    <source>
        <strain evidence="3">CeV-01B</strain>
    </source>
</reference>
<feature type="domain" description="WWE" evidence="1">
    <location>
        <begin position="143"/>
        <end position="233"/>
    </location>
</feature>
<dbReference type="InterPro" id="IPR003613">
    <property type="entry name" value="Ubox_domain"/>
</dbReference>
<dbReference type="SMART" id="SM00504">
    <property type="entry name" value="Ubox"/>
    <property type="match status" value="1"/>
</dbReference>
<dbReference type="SUPFAM" id="SSF57850">
    <property type="entry name" value="RING/U-box"/>
    <property type="match status" value="1"/>
</dbReference>
<dbReference type="EMBL" id="KT820662">
    <property type="protein sequence ID" value="ALH22914.1"/>
    <property type="molecule type" value="Genomic_DNA"/>
</dbReference>
<dbReference type="Pfam" id="PF04564">
    <property type="entry name" value="U-box"/>
    <property type="match status" value="1"/>
</dbReference>
<dbReference type="CDD" id="cd16655">
    <property type="entry name" value="RING-Ubox_WDSUB1-like"/>
    <property type="match status" value="1"/>
</dbReference>
<name>A0A0N9QA05_9VIRU</name>
<dbReference type="GO" id="GO:0004842">
    <property type="term" value="F:ubiquitin-protein transferase activity"/>
    <property type="evidence" value="ECO:0007669"/>
    <property type="project" value="InterPro"/>
</dbReference>
<dbReference type="PANTHER" id="PTHR46573:SF1">
    <property type="entry name" value="WD REPEAT, SAM AND U-BOX DOMAIN-CONTAINING PROTEIN 1"/>
    <property type="match status" value="1"/>
</dbReference>
<proteinExistence type="predicted"/>
<organism evidence="3 4">
    <name type="scientific">Chrysochromulina ericina virus CeV-01B</name>
    <dbReference type="NCBI Taxonomy" id="3070830"/>
    <lineage>
        <taxon>Viruses</taxon>
        <taxon>Varidnaviria</taxon>
        <taxon>Bamfordvirae</taxon>
        <taxon>Nucleocytoviricota</taxon>
        <taxon>Megaviricetes</taxon>
        <taxon>Imitervirales</taxon>
        <taxon>Mesomimiviridae</taxon>
        <taxon>Tethysvirus</taxon>
        <taxon>Tethysvirus raunefjordenense</taxon>
    </lineage>
</organism>
<dbReference type="InterPro" id="IPR052085">
    <property type="entry name" value="WD-SAM-U-box"/>
</dbReference>
<protein>
    <submittedName>
        <fullName evidence="3">Ubox domain containing protein</fullName>
    </submittedName>
</protein>
<dbReference type="InterPro" id="IPR013083">
    <property type="entry name" value="Znf_RING/FYVE/PHD"/>
</dbReference>
<evidence type="ECO:0000259" key="1">
    <source>
        <dbReference type="PROSITE" id="PS50918"/>
    </source>
</evidence>
<dbReference type="PROSITE" id="PS50918">
    <property type="entry name" value="WWE"/>
    <property type="match status" value="1"/>
</dbReference>
<dbReference type="Proteomes" id="UP000203826">
    <property type="component" value="Segment"/>
</dbReference>
<dbReference type="SUPFAM" id="SSF117839">
    <property type="entry name" value="WWE domain"/>
    <property type="match status" value="1"/>
</dbReference>
<evidence type="ECO:0000313" key="3">
    <source>
        <dbReference type="EMBL" id="ALH22914.1"/>
    </source>
</evidence>
<sequence>MSEFVWASLDPVRRKLDIYPKPIATRIEKLYNERDRFGRSTCVLCSDFFNATIHFHPSGVQYQTTPGMSLGRAGFKQPGYRSVKRCQVVNGTITIYSKQVHGEWRITNSELDSEMTFRETPDANNIIVSDNVEDTSEIKHWVSSDLEGDDNKLVVVWEWCLQTYGDVSKYSDAHWRPYNCDLNRVIEEAFSSSLMHIKVDLPVIGERKICFNSENCYAKQESLDKTKIRTIRRVVKTIKRLNLAFTNIATIPENYSEIVSHLSSDEIPHHYCCPILQEIMSDPVKTVDGFTYERSAIETWFAQRVSSPLTGLALPSNTLVPNTELANLIADFIKTVKQ</sequence>
<dbReference type="InterPro" id="IPR037197">
    <property type="entry name" value="WWE_dom_sf"/>
</dbReference>
<dbReference type="Gene3D" id="3.30.720.50">
    <property type="match status" value="1"/>
</dbReference>
<dbReference type="OrthoDB" id="41152at10239"/>
<keyword evidence="4" id="KW-1185">Reference proteome</keyword>
<dbReference type="Pfam" id="PF02825">
    <property type="entry name" value="WWE"/>
    <property type="match status" value="1"/>
</dbReference>
<dbReference type="PANTHER" id="PTHR46573">
    <property type="entry name" value="WD REPEAT, SAM AND U-BOX DOMAIN-CONTAINING PROTEIN 1"/>
    <property type="match status" value="1"/>
</dbReference>
<accession>A0A0N9QA05</accession>
<dbReference type="PROSITE" id="PS51698">
    <property type="entry name" value="U_BOX"/>
    <property type="match status" value="1"/>
</dbReference>
<dbReference type="InterPro" id="IPR004170">
    <property type="entry name" value="WWE_dom"/>
</dbReference>
<dbReference type="Gene3D" id="3.30.40.10">
    <property type="entry name" value="Zinc/RING finger domain, C3HC4 (zinc finger)"/>
    <property type="match status" value="1"/>
</dbReference>
<dbReference type="KEGG" id="vg:26048875"/>